<dbReference type="InterPro" id="IPR028989">
    <property type="entry name" value="RimP_N"/>
</dbReference>
<reference evidence="6 7" key="1">
    <citation type="submission" date="2016-10" db="EMBL/GenBank/DDBJ databases">
        <authorList>
            <person name="Varghese N."/>
            <person name="Submissions S."/>
        </authorList>
    </citation>
    <scope>NUCLEOTIDE SEQUENCE [LARGE SCALE GENOMIC DNA]</scope>
    <source>
        <strain evidence="6 7">DSM 9169</strain>
    </source>
</reference>
<dbReference type="InterPro" id="IPR003728">
    <property type="entry name" value="Ribosome_maturation_RimP"/>
</dbReference>
<comment type="similarity">
    <text evidence="3">Belongs to the RimP family.</text>
</comment>
<dbReference type="CDD" id="cd01734">
    <property type="entry name" value="YlxS_C"/>
    <property type="match status" value="1"/>
</dbReference>
<name>A0ABY0V6I0_9ACTO</name>
<comment type="function">
    <text evidence="3">Required for maturation of 30S ribosomal subunits.</text>
</comment>
<dbReference type="Proteomes" id="UP000198976">
    <property type="component" value="Chromosome I"/>
</dbReference>
<evidence type="ECO:0000256" key="3">
    <source>
        <dbReference type="HAMAP-Rule" id="MF_01077"/>
    </source>
</evidence>
<dbReference type="SUPFAM" id="SSF75420">
    <property type="entry name" value="YhbC-like, N-terminal domain"/>
    <property type="match status" value="1"/>
</dbReference>
<accession>A0ABY0V6I0</accession>
<dbReference type="Pfam" id="PF02576">
    <property type="entry name" value="RimP_N"/>
    <property type="match status" value="1"/>
</dbReference>
<dbReference type="InterPro" id="IPR035956">
    <property type="entry name" value="RimP_N_sf"/>
</dbReference>
<feature type="domain" description="Ribosome maturation factor RimP C-terminal" evidence="5">
    <location>
        <begin position="99"/>
        <end position="159"/>
    </location>
</feature>
<evidence type="ECO:0000259" key="5">
    <source>
        <dbReference type="Pfam" id="PF17384"/>
    </source>
</evidence>
<comment type="subcellular location">
    <subcellularLocation>
        <location evidence="3">Cytoplasm</location>
    </subcellularLocation>
</comment>
<dbReference type="SUPFAM" id="SSF74942">
    <property type="entry name" value="YhbC-like, C-terminal domain"/>
    <property type="match status" value="1"/>
</dbReference>
<proteinExistence type="inferred from homology"/>
<dbReference type="PANTHER" id="PTHR33867:SF1">
    <property type="entry name" value="RIBOSOME MATURATION FACTOR RIMP"/>
    <property type="match status" value="1"/>
</dbReference>
<evidence type="ECO:0000313" key="7">
    <source>
        <dbReference type="Proteomes" id="UP000198976"/>
    </source>
</evidence>
<dbReference type="EMBL" id="LT629792">
    <property type="protein sequence ID" value="SDT90503.1"/>
    <property type="molecule type" value="Genomic_DNA"/>
</dbReference>
<keyword evidence="2 3" id="KW-0690">Ribosome biogenesis</keyword>
<gene>
    <name evidence="3" type="primary">rimP</name>
    <name evidence="6" type="ORF">SAMN04489714_0754</name>
</gene>
<keyword evidence="1 3" id="KW-0963">Cytoplasm</keyword>
<dbReference type="Pfam" id="PF17384">
    <property type="entry name" value="DUF150_C"/>
    <property type="match status" value="1"/>
</dbReference>
<dbReference type="InterPro" id="IPR028998">
    <property type="entry name" value="RimP_C"/>
</dbReference>
<evidence type="ECO:0000313" key="6">
    <source>
        <dbReference type="EMBL" id="SDT90503.1"/>
    </source>
</evidence>
<dbReference type="Gene3D" id="2.30.30.180">
    <property type="entry name" value="Ribosome maturation factor RimP, C-terminal domain"/>
    <property type="match status" value="1"/>
</dbReference>
<dbReference type="Gene3D" id="3.30.300.70">
    <property type="entry name" value="RimP-like superfamily, N-terminal"/>
    <property type="match status" value="1"/>
</dbReference>
<protein>
    <recommendedName>
        <fullName evidence="3">Ribosome maturation factor RimP</fullName>
    </recommendedName>
</protein>
<dbReference type="HAMAP" id="MF_01077">
    <property type="entry name" value="RimP"/>
    <property type="match status" value="1"/>
</dbReference>
<feature type="domain" description="Ribosome maturation factor RimP N-terminal" evidence="4">
    <location>
        <begin position="16"/>
        <end position="96"/>
    </location>
</feature>
<evidence type="ECO:0000259" key="4">
    <source>
        <dbReference type="Pfam" id="PF02576"/>
    </source>
</evidence>
<evidence type="ECO:0000256" key="1">
    <source>
        <dbReference type="ARBA" id="ARBA00022490"/>
    </source>
</evidence>
<sequence>MAQPAQPVDQDLIRRILEPVVATCGLIIDQIEVVGPQARPIVRISVDYGEDTSADSYESVDSDTLAQVSRAISLAMDEADPIDSEYILEVSTPGAERELTQPRHWRRQIGRLIRVKLRDGTTVEGRLSEVADQQVILVVDGEPVTIEYDTIKKARPRVELGTGKSDK</sequence>
<dbReference type="InterPro" id="IPR036847">
    <property type="entry name" value="RimP_C_sf"/>
</dbReference>
<dbReference type="PANTHER" id="PTHR33867">
    <property type="entry name" value="RIBOSOME MATURATION FACTOR RIMP"/>
    <property type="match status" value="1"/>
</dbReference>
<evidence type="ECO:0000256" key="2">
    <source>
        <dbReference type="ARBA" id="ARBA00022517"/>
    </source>
</evidence>
<keyword evidence="7" id="KW-1185">Reference proteome</keyword>
<organism evidence="6 7">
    <name type="scientific">Schaalia radingae</name>
    <dbReference type="NCBI Taxonomy" id="131110"/>
    <lineage>
        <taxon>Bacteria</taxon>
        <taxon>Bacillati</taxon>
        <taxon>Actinomycetota</taxon>
        <taxon>Actinomycetes</taxon>
        <taxon>Actinomycetales</taxon>
        <taxon>Actinomycetaceae</taxon>
        <taxon>Schaalia</taxon>
    </lineage>
</organism>
<dbReference type="RefSeq" id="WP_257525422.1">
    <property type="nucleotide sequence ID" value="NZ_LT629792.1"/>
</dbReference>